<organism evidence="1">
    <name type="scientific">Sylvanvirus sp</name>
    <dbReference type="NCBI Taxonomy" id="2487774"/>
    <lineage>
        <taxon>Viruses</taxon>
    </lineage>
</organism>
<proteinExistence type="predicted"/>
<evidence type="ECO:0000313" key="1">
    <source>
        <dbReference type="EMBL" id="AYV87152.1"/>
    </source>
</evidence>
<reference evidence="1" key="1">
    <citation type="submission" date="2018-10" db="EMBL/GenBank/DDBJ databases">
        <title>Hidden diversity of soil giant viruses.</title>
        <authorList>
            <person name="Schulz F."/>
            <person name="Alteio L."/>
            <person name="Goudeau D."/>
            <person name="Ryan E.M."/>
            <person name="Malmstrom R.R."/>
            <person name="Blanchard J."/>
            <person name="Woyke T."/>
        </authorList>
    </citation>
    <scope>NUCLEOTIDE SEQUENCE</scope>
    <source>
        <strain evidence="1">SYV1</strain>
    </source>
</reference>
<accession>A0A3G5AIV6</accession>
<dbReference type="EMBL" id="MK072535">
    <property type="protein sequence ID" value="AYV87152.1"/>
    <property type="molecule type" value="Genomic_DNA"/>
</dbReference>
<name>A0A3G5AIV6_9VIRU</name>
<sequence>MSSCEEIKSIYSSYNNKFKSLVQDLEDVEGKGADPYYFLLSLYQSRDVFPDISKNHKDIGITLANVRSLCRLLGYDQSFAVLENRGSLMKNIYEDNRYESIHLRRIRKKLKKLNCSQPDEIDEIPQSMQSTKVWYPNTSQYF</sequence>
<protein>
    <submittedName>
        <fullName evidence="1">Uncharacterized protein</fullName>
    </submittedName>
</protein>
<gene>
    <name evidence="1" type="ORF">Sylvanvirus29_4</name>
</gene>